<protein>
    <recommendedName>
        <fullName evidence="6">S-protein homolog</fullName>
    </recommendedName>
</protein>
<dbReference type="Proteomes" id="UP000077755">
    <property type="component" value="Chromosome 3"/>
</dbReference>
<name>A0AAF1ATG0_DAUCS</name>
<keyword evidence="4 6" id="KW-0964">Secreted</keyword>
<dbReference type="AlphaFoldDB" id="A0AAF1ATG0"/>
<feature type="chain" id="PRO_5041773721" description="S-protein homolog" evidence="6">
    <location>
        <begin position="26"/>
        <end position="86"/>
    </location>
</feature>
<comment type="subcellular location">
    <subcellularLocation>
        <location evidence="1 6">Secreted</location>
    </subcellularLocation>
</comment>
<evidence type="ECO:0000256" key="1">
    <source>
        <dbReference type="ARBA" id="ARBA00004613"/>
    </source>
</evidence>
<reference evidence="7" key="1">
    <citation type="journal article" date="2016" name="Nat. Genet.">
        <title>A high-quality carrot genome assembly provides new insights into carotenoid accumulation and asterid genome evolution.</title>
        <authorList>
            <person name="Iorizzo M."/>
            <person name="Ellison S."/>
            <person name="Senalik D."/>
            <person name="Zeng P."/>
            <person name="Satapoomin P."/>
            <person name="Huang J."/>
            <person name="Bowman M."/>
            <person name="Iovene M."/>
            <person name="Sanseverino W."/>
            <person name="Cavagnaro P."/>
            <person name="Yildiz M."/>
            <person name="Macko-Podgorni A."/>
            <person name="Moranska E."/>
            <person name="Grzebelus E."/>
            <person name="Grzebelus D."/>
            <person name="Ashrafi H."/>
            <person name="Zheng Z."/>
            <person name="Cheng S."/>
            <person name="Spooner D."/>
            <person name="Van Deynze A."/>
            <person name="Simon P."/>
        </authorList>
    </citation>
    <scope>NUCLEOTIDE SEQUENCE</scope>
    <source>
        <tissue evidence="7">Leaf</tissue>
    </source>
</reference>
<evidence type="ECO:0000256" key="5">
    <source>
        <dbReference type="ARBA" id="ARBA00022729"/>
    </source>
</evidence>
<organism evidence="7 8">
    <name type="scientific">Daucus carota subsp. sativus</name>
    <name type="common">Carrot</name>
    <dbReference type="NCBI Taxonomy" id="79200"/>
    <lineage>
        <taxon>Eukaryota</taxon>
        <taxon>Viridiplantae</taxon>
        <taxon>Streptophyta</taxon>
        <taxon>Embryophyta</taxon>
        <taxon>Tracheophyta</taxon>
        <taxon>Spermatophyta</taxon>
        <taxon>Magnoliopsida</taxon>
        <taxon>eudicotyledons</taxon>
        <taxon>Gunneridae</taxon>
        <taxon>Pentapetalae</taxon>
        <taxon>asterids</taxon>
        <taxon>campanulids</taxon>
        <taxon>Apiales</taxon>
        <taxon>Apiaceae</taxon>
        <taxon>Apioideae</taxon>
        <taxon>Scandiceae</taxon>
        <taxon>Daucinae</taxon>
        <taxon>Daucus</taxon>
        <taxon>Daucus sect. Daucus</taxon>
    </lineage>
</organism>
<dbReference type="GO" id="GO:0060320">
    <property type="term" value="P:rejection of self pollen"/>
    <property type="evidence" value="ECO:0007669"/>
    <property type="project" value="UniProtKB-KW"/>
</dbReference>
<gene>
    <name evidence="7" type="ORF">DCAR_0314005</name>
</gene>
<proteinExistence type="inferred from homology"/>
<sequence>MSANSSISVLINILRIFLLLTTCMSSEQKIIMNITDRLPSNKPSLLLHCKSKDNDLGFHTLDLNQVYGWSFNMNIWSSTLFWCNFW</sequence>
<feature type="signal peptide" evidence="6">
    <location>
        <begin position="1"/>
        <end position="25"/>
    </location>
</feature>
<keyword evidence="5 6" id="KW-0732">Signal</keyword>
<evidence type="ECO:0000256" key="6">
    <source>
        <dbReference type="RuleBase" id="RU367044"/>
    </source>
</evidence>
<dbReference type="InterPro" id="IPR010264">
    <property type="entry name" value="Self-incomp_S1"/>
</dbReference>
<evidence type="ECO:0000313" key="8">
    <source>
        <dbReference type="Proteomes" id="UP000077755"/>
    </source>
</evidence>
<dbReference type="Pfam" id="PF05938">
    <property type="entry name" value="Self-incomp_S1"/>
    <property type="match status" value="1"/>
</dbReference>
<keyword evidence="3 6" id="KW-0713">Self-incompatibility</keyword>
<comment type="similarity">
    <text evidence="2 6">Belongs to the plant self-incompatibility (S1) protein family.</text>
</comment>
<dbReference type="GO" id="GO:0005576">
    <property type="term" value="C:extracellular region"/>
    <property type="evidence" value="ECO:0007669"/>
    <property type="project" value="UniProtKB-SubCell"/>
</dbReference>
<accession>A0AAF1ATG0</accession>
<dbReference type="PANTHER" id="PTHR31232:SF155">
    <property type="entry name" value="PLANT SELF-INCOMPATIBILITY PROTEIN S1 FAMILY"/>
    <property type="match status" value="1"/>
</dbReference>
<evidence type="ECO:0000313" key="7">
    <source>
        <dbReference type="EMBL" id="WOG94708.1"/>
    </source>
</evidence>
<evidence type="ECO:0000256" key="3">
    <source>
        <dbReference type="ARBA" id="ARBA00022471"/>
    </source>
</evidence>
<dbReference type="PANTHER" id="PTHR31232">
    <property type="match status" value="1"/>
</dbReference>
<reference evidence="7" key="2">
    <citation type="submission" date="2022-03" db="EMBL/GenBank/DDBJ databases">
        <title>Draft title - Genomic analysis of global carrot germplasm unveils the trajectory of domestication and the origin of high carotenoid orange carrot.</title>
        <authorList>
            <person name="Iorizzo M."/>
            <person name="Ellison S."/>
            <person name="Senalik D."/>
            <person name="Macko-Podgorni A."/>
            <person name="Grzebelus D."/>
            <person name="Bostan H."/>
            <person name="Rolling W."/>
            <person name="Curaba J."/>
            <person name="Simon P."/>
        </authorList>
    </citation>
    <scope>NUCLEOTIDE SEQUENCE</scope>
    <source>
        <tissue evidence="7">Leaf</tissue>
    </source>
</reference>
<keyword evidence="8" id="KW-1185">Reference proteome</keyword>
<dbReference type="EMBL" id="CP093345">
    <property type="protein sequence ID" value="WOG94708.1"/>
    <property type="molecule type" value="Genomic_DNA"/>
</dbReference>
<evidence type="ECO:0000256" key="4">
    <source>
        <dbReference type="ARBA" id="ARBA00022525"/>
    </source>
</evidence>
<evidence type="ECO:0000256" key="2">
    <source>
        <dbReference type="ARBA" id="ARBA00005581"/>
    </source>
</evidence>